<gene>
    <name evidence="3" type="ORF">DES52_11889</name>
</gene>
<keyword evidence="2" id="KW-0732">Signal</keyword>
<name>A0A318SHH9_9DEIO</name>
<sequence length="643" mass="68150">MQTRPRFLPALGLAALLTLLGACGSSSTPNAQGSGSPPPSSGPSEVQGLVERLHMASTSDGRTQALKAAMNALRIGVYTPEGKAVVVGAERDAKDFYLYDLELNLLAESYARGDTYTLGQVATSVNQLGLFEGDREVTPQELQTALRAATRSAVEHPDDPASLGPLMVRGLGLEHKEPFDTLEDVPLEKIRLDALQRFLVMAEVTLPAFAQAGPLQGVTHLSALSSNVFRSAATSSSPCEDLGTVTSKGGPWTMGKWFLGNLPALKNVNLLSKALLVTIDMWHGMIMAATISVDKISGDGQATRYGGPPIDFKIRVFNHFQHPETMVKCGWLLGVEFPAYGGLKGVTVAWLNLIGNLRDHGTLNCGNTICTSETDANGYASVVFTPKPELNAVGEMVTERGTLGADAFVQLKLKNTLGAISNLIFPAGALMDWFVLHRQAPGWSGTVTVKQVLKDSYSQTNNGLEGSGSRQWQTITTYHLFTDPATGDIKATAETSLSRLTEDRQHSRPTDRCFKGANGGSGYNVTTDYTRTSITHEDGEAGVTALAGLSISNKGDYRINVGAGDLMTSGTTTTKVVWTGHCKASDDVNTTTTEPVPGGLPSGGGGITGTAPADAKHLSGSKTETSPDGKTTTTYTWNLNRAN</sequence>
<dbReference type="PROSITE" id="PS51257">
    <property type="entry name" value="PROKAR_LIPOPROTEIN"/>
    <property type="match status" value="1"/>
</dbReference>
<protein>
    <recommendedName>
        <fullName evidence="5">Lipoprotein</fullName>
    </recommendedName>
</protein>
<reference evidence="3 4" key="1">
    <citation type="submission" date="2018-06" db="EMBL/GenBank/DDBJ databases">
        <title>Genomic Encyclopedia of Type Strains, Phase IV (KMG-IV): sequencing the most valuable type-strain genomes for metagenomic binning, comparative biology and taxonomic classification.</title>
        <authorList>
            <person name="Goeker M."/>
        </authorList>
    </citation>
    <scope>NUCLEOTIDE SEQUENCE [LARGE SCALE GENOMIC DNA]</scope>
    <source>
        <strain evidence="3 4">DSM 18048</strain>
    </source>
</reference>
<comment type="caution">
    <text evidence="3">The sequence shown here is derived from an EMBL/GenBank/DDBJ whole genome shotgun (WGS) entry which is preliminary data.</text>
</comment>
<feature type="compositionally biased region" description="Polar residues" evidence="1">
    <location>
        <begin position="620"/>
        <end position="643"/>
    </location>
</feature>
<proteinExistence type="predicted"/>
<feature type="signal peptide" evidence="2">
    <location>
        <begin position="1"/>
        <end position="31"/>
    </location>
</feature>
<dbReference type="Proteomes" id="UP000248326">
    <property type="component" value="Unassembled WGS sequence"/>
</dbReference>
<keyword evidence="4" id="KW-1185">Reference proteome</keyword>
<evidence type="ECO:0000256" key="2">
    <source>
        <dbReference type="SAM" id="SignalP"/>
    </source>
</evidence>
<dbReference type="RefSeq" id="WP_110888429.1">
    <property type="nucleotide sequence ID" value="NZ_QJSX01000018.1"/>
</dbReference>
<feature type="region of interest" description="Disordered" evidence="1">
    <location>
        <begin position="27"/>
        <end position="46"/>
    </location>
</feature>
<feature type="region of interest" description="Disordered" evidence="1">
    <location>
        <begin position="588"/>
        <end position="643"/>
    </location>
</feature>
<dbReference type="AlphaFoldDB" id="A0A318SHH9"/>
<evidence type="ECO:0000256" key="1">
    <source>
        <dbReference type="SAM" id="MobiDB-lite"/>
    </source>
</evidence>
<organism evidence="3 4">
    <name type="scientific">Deinococcus yavapaiensis KR-236</name>
    <dbReference type="NCBI Taxonomy" id="694435"/>
    <lineage>
        <taxon>Bacteria</taxon>
        <taxon>Thermotogati</taxon>
        <taxon>Deinococcota</taxon>
        <taxon>Deinococci</taxon>
        <taxon>Deinococcales</taxon>
        <taxon>Deinococcaceae</taxon>
        <taxon>Deinococcus</taxon>
    </lineage>
</organism>
<evidence type="ECO:0000313" key="4">
    <source>
        <dbReference type="Proteomes" id="UP000248326"/>
    </source>
</evidence>
<evidence type="ECO:0008006" key="5">
    <source>
        <dbReference type="Google" id="ProtNLM"/>
    </source>
</evidence>
<dbReference type="EMBL" id="QJSX01000018">
    <property type="protein sequence ID" value="PYE50472.1"/>
    <property type="molecule type" value="Genomic_DNA"/>
</dbReference>
<accession>A0A318SHH9</accession>
<feature type="chain" id="PRO_5016390140" description="Lipoprotein" evidence="2">
    <location>
        <begin position="32"/>
        <end position="643"/>
    </location>
</feature>
<evidence type="ECO:0000313" key="3">
    <source>
        <dbReference type="EMBL" id="PYE50472.1"/>
    </source>
</evidence>